<feature type="domain" description="DUF6788" evidence="1">
    <location>
        <begin position="16"/>
        <end position="80"/>
    </location>
</feature>
<proteinExistence type="predicted"/>
<gene>
    <name evidence="2" type="ORF">LCGC14_1693340</name>
</gene>
<name>A0A0F9K0P5_9ZZZZ</name>
<protein>
    <recommendedName>
        <fullName evidence="1">DUF6788 domain-containing protein</fullName>
    </recommendedName>
</protein>
<dbReference type="AlphaFoldDB" id="A0A0F9K0P5"/>
<comment type="caution">
    <text evidence="2">The sequence shown here is derived from an EMBL/GenBank/DDBJ whole genome shotgun (WGS) entry which is preliminary data.</text>
</comment>
<evidence type="ECO:0000313" key="2">
    <source>
        <dbReference type="EMBL" id="KKM15703.1"/>
    </source>
</evidence>
<evidence type="ECO:0000259" key="1">
    <source>
        <dbReference type="Pfam" id="PF20586"/>
    </source>
</evidence>
<accession>A0A0F9K0P5</accession>
<dbReference type="EMBL" id="LAZR01014841">
    <property type="protein sequence ID" value="KKM15703.1"/>
    <property type="molecule type" value="Genomic_DNA"/>
</dbReference>
<dbReference type="Pfam" id="PF20586">
    <property type="entry name" value="DUF6788"/>
    <property type="match status" value="1"/>
</dbReference>
<organism evidence="2">
    <name type="scientific">marine sediment metagenome</name>
    <dbReference type="NCBI Taxonomy" id="412755"/>
    <lineage>
        <taxon>unclassified sequences</taxon>
        <taxon>metagenomes</taxon>
        <taxon>ecological metagenomes</taxon>
    </lineage>
</organism>
<sequence>MSSIRNLNDRMQTYIEEYQRLTARLSETGFIWPGHIQRRYLTCGKPNCVCHTDPEARHGPYHEWSRREGDRLVHSIVSSSEARVLGRAIRNYRAIKRLLKNWQDQSVKAILTGKGPAPKRKS</sequence>
<reference evidence="2" key="1">
    <citation type="journal article" date="2015" name="Nature">
        <title>Complex archaea that bridge the gap between prokaryotes and eukaryotes.</title>
        <authorList>
            <person name="Spang A."/>
            <person name="Saw J.H."/>
            <person name="Jorgensen S.L."/>
            <person name="Zaremba-Niedzwiedzka K."/>
            <person name="Martijn J."/>
            <person name="Lind A.E."/>
            <person name="van Eijk R."/>
            <person name="Schleper C."/>
            <person name="Guy L."/>
            <person name="Ettema T.J."/>
        </authorList>
    </citation>
    <scope>NUCLEOTIDE SEQUENCE</scope>
</reference>
<dbReference type="InterPro" id="IPR046738">
    <property type="entry name" value="DUF6788"/>
</dbReference>